<dbReference type="eggNOG" id="COG0781">
    <property type="taxonomic scope" value="Bacteria"/>
</dbReference>
<evidence type="ECO:0000259" key="14">
    <source>
        <dbReference type="PROSITE" id="PS51686"/>
    </source>
</evidence>
<dbReference type="InterPro" id="IPR049560">
    <property type="entry name" value="MeTrfase_RsmB-F_NOP2_cat"/>
</dbReference>
<dbReference type="Proteomes" id="UP000002725">
    <property type="component" value="Chromosome"/>
</dbReference>
<dbReference type="AlphaFoldDB" id="B4S6M0"/>
<evidence type="ECO:0000256" key="2">
    <source>
        <dbReference type="ARBA" id="ARBA00004496"/>
    </source>
</evidence>
<dbReference type="PANTHER" id="PTHR22807:SF61">
    <property type="entry name" value="NOL1_NOP2_SUN FAMILY PROTEIN _ ANTITERMINATION NUSB DOMAIN-CONTAINING PROTEIN"/>
    <property type="match status" value="1"/>
</dbReference>
<dbReference type="GO" id="GO:0005737">
    <property type="term" value="C:cytoplasm"/>
    <property type="evidence" value="ECO:0007669"/>
    <property type="project" value="UniProtKB-SubCell"/>
</dbReference>
<dbReference type="InterPro" id="IPR004573">
    <property type="entry name" value="rRNA_ssu_MeTfrase_B"/>
</dbReference>
<organism evidence="15 16">
    <name type="scientific">Prosthecochloris aestuarii (strain DSM 271 / SK 413)</name>
    <dbReference type="NCBI Taxonomy" id="290512"/>
    <lineage>
        <taxon>Bacteria</taxon>
        <taxon>Pseudomonadati</taxon>
        <taxon>Chlorobiota</taxon>
        <taxon>Chlorobiia</taxon>
        <taxon>Chlorobiales</taxon>
        <taxon>Chlorobiaceae</taxon>
        <taxon>Prosthecochloris</taxon>
    </lineage>
</organism>
<comment type="catalytic activity">
    <reaction evidence="12">
        <text>cytidine(967) in 16S rRNA + S-adenosyl-L-methionine = 5-methylcytidine(967) in 16S rRNA + S-adenosyl-L-homocysteine + H(+)</text>
        <dbReference type="Rhea" id="RHEA:42748"/>
        <dbReference type="Rhea" id="RHEA-COMP:10219"/>
        <dbReference type="Rhea" id="RHEA-COMP:10220"/>
        <dbReference type="ChEBI" id="CHEBI:15378"/>
        <dbReference type="ChEBI" id="CHEBI:57856"/>
        <dbReference type="ChEBI" id="CHEBI:59789"/>
        <dbReference type="ChEBI" id="CHEBI:74483"/>
        <dbReference type="ChEBI" id="CHEBI:82748"/>
        <dbReference type="EC" id="2.1.1.176"/>
    </reaction>
</comment>
<keyword evidence="4" id="KW-0963">Cytoplasm</keyword>
<dbReference type="EC" id="2.1.1.176" evidence="3"/>
<dbReference type="NCBIfam" id="NF011494">
    <property type="entry name" value="PRK14902.1"/>
    <property type="match status" value="1"/>
</dbReference>
<evidence type="ECO:0000313" key="15">
    <source>
        <dbReference type="EMBL" id="ACF45775.1"/>
    </source>
</evidence>
<dbReference type="PRINTS" id="PR02008">
    <property type="entry name" value="RCMTFAMILY"/>
</dbReference>
<feature type="binding site" evidence="13">
    <location>
        <position position="330"/>
    </location>
    <ligand>
        <name>S-adenosyl-L-methionine</name>
        <dbReference type="ChEBI" id="CHEBI:59789"/>
    </ligand>
</feature>
<dbReference type="InterPro" id="IPR001678">
    <property type="entry name" value="MeTrfase_RsmB-F_NOP2_dom"/>
</dbReference>
<dbReference type="EMBL" id="CP001108">
    <property type="protein sequence ID" value="ACF45775.1"/>
    <property type="molecule type" value="Genomic_DNA"/>
</dbReference>
<dbReference type="KEGG" id="paa:Paes_0728"/>
<keyword evidence="7 13" id="KW-0808">Transferase</keyword>
<gene>
    <name evidence="15" type="ordered locus">Paes_0728</name>
</gene>
<keyword evidence="9 13" id="KW-0694">RNA-binding</keyword>
<accession>B4S6M0</accession>
<evidence type="ECO:0000256" key="7">
    <source>
        <dbReference type="ARBA" id="ARBA00022679"/>
    </source>
</evidence>
<reference evidence="15" key="1">
    <citation type="submission" date="2008-06" db="EMBL/GenBank/DDBJ databases">
        <title>Complete sequence of chromosome of Prosthecochloris aestuarii DSM 271.</title>
        <authorList>
            <consortium name="US DOE Joint Genome Institute"/>
            <person name="Lucas S."/>
            <person name="Copeland A."/>
            <person name="Lapidus A."/>
            <person name="Glavina del Rio T."/>
            <person name="Dalin E."/>
            <person name="Tice H."/>
            <person name="Bruce D."/>
            <person name="Goodwin L."/>
            <person name="Pitluck S."/>
            <person name="Schmutz J."/>
            <person name="Larimer F."/>
            <person name="Land M."/>
            <person name="Hauser L."/>
            <person name="Kyrpides N."/>
            <person name="Anderson I."/>
            <person name="Liu Z."/>
            <person name="Li T."/>
            <person name="Zhao F."/>
            <person name="Overmann J."/>
            <person name="Bryant D.A."/>
            <person name="Richardson P."/>
        </authorList>
    </citation>
    <scope>NUCLEOTIDE SEQUENCE [LARGE SCALE GENOMIC DNA]</scope>
    <source>
        <strain evidence="15">DSM 271</strain>
    </source>
</reference>
<keyword evidence="5" id="KW-0698">rRNA processing</keyword>
<dbReference type="InterPro" id="IPR029063">
    <property type="entry name" value="SAM-dependent_MTases_sf"/>
</dbReference>
<evidence type="ECO:0000313" key="16">
    <source>
        <dbReference type="Proteomes" id="UP000002725"/>
    </source>
</evidence>
<evidence type="ECO:0000256" key="13">
    <source>
        <dbReference type="PROSITE-ProRule" id="PRU01023"/>
    </source>
</evidence>
<dbReference type="InterPro" id="IPR006027">
    <property type="entry name" value="NusB_RsmB_TIM44"/>
</dbReference>
<dbReference type="PROSITE" id="PS51686">
    <property type="entry name" value="SAM_MT_RSMB_NOP"/>
    <property type="match status" value="1"/>
</dbReference>
<dbReference type="InterPro" id="IPR023267">
    <property type="entry name" value="RCMT"/>
</dbReference>
<dbReference type="InterPro" id="IPR054728">
    <property type="entry name" value="RsmB-like_ferredoxin"/>
</dbReference>
<dbReference type="GO" id="GO:0006355">
    <property type="term" value="P:regulation of DNA-templated transcription"/>
    <property type="evidence" value="ECO:0007669"/>
    <property type="project" value="InterPro"/>
</dbReference>
<evidence type="ECO:0000256" key="10">
    <source>
        <dbReference type="ARBA" id="ARBA00030399"/>
    </source>
</evidence>
<dbReference type="Pfam" id="PF01029">
    <property type="entry name" value="NusB"/>
    <property type="match status" value="1"/>
</dbReference>
<dbReference type="SUPFAM" id="SSF48013">
    <property type="entry name" value="NusB-like"/>
    <property type="match status" value="1"/>
</dbReference>
<feature type="active site" description="Nucleophile" evidence="13">
    <location>
        <position position="383"/>
    </location>
</feature>
<keyword evidence="6 13" id="KW-0489">Methyltransferase</keyword>
<evidence type="ECO:0000256" key="4">
    <source>
        <dbReference type="ARBA" id="ARBA00022490"/>
    </source>
</evidence>
<protein>
    <recommendedName>
        <fullName evidence="3">16S rRNA (cytosine(967)-C(5))-methyltransferase</fullName>
        <ecNumber evidence="3">2.1.1.176</ecNumber>
    </recommendedName>
    <alternativeName>
        <fullName evidence="10">16S rRNA m5C967 methyltransferase</fullName>
    </alternativeName>
    <alternativeName>
        <fullName evidence="11">rRNA (cytosine-C(5)-)-methyltransferase RsmB</fullName>
    </alternativeName>
</protein>
<dbReference type="Gene3D" id="3.40.50.150">
    <property type="entry name" value="Vaccinia Virus protein VP39"/>
    <property type="match status" value="1"/>
</dbReference>
<comment type="similarity">
    <text evidence="13">Belongs to the class I-like SAM-binding methyltransferase superfamily. RsmB/NOP family.</text>
</comment>
<dbReference type="NCBIfam" id="TIGR00563">
    <property type="entry name" value="rsmB"/>
    <property type="match status" value="1"/>
</dbReference>
<evidence type="ECO:0000256" key="11">
    <source>
        <dbReference type="ARBA" id="ARBA00031088"/>
    </source>
</evidence>
<dbReference type="eggNOG" id="COG0144">
    <property type="taxonomic scope" value="Bacteria"/>
</dbReference>
<evidence type="ECO:0000256" key="5">
    <source>
        <dbReference type="ARBA" id="ARBA00022552"/>
    </source>
</evidence>
<dbReference type="PANTHER" id="PTHR22807">
    <property type="entry name" value="NOP2 YEAST -RELATED NOL1/NOP2/FMU SUN DOMAIN-CONTAINING"/>
    <property type="match status" value="1"/>
</dbReference>
<proteinExistence type="inferred from homology"/>
<dbReference type="SUPFAM" id="SSF53335">
    <property type="entry name" value="S-adenosyl-L-methionine-dependent methyltransferases"/>
    <property type="match status" value="1"/>
</dbReference>
<feature type="binding site" evidence="13">
    <location>
        <position position="314"/>
    </location>
    <ligand>
        <name>S-adenosyl-L-methionine</name>
        <dbReference type="ChEBI" id="CHEBI:59789"/>
    </ligand>
</feature>
<comment type="function">
    <text evidence="1">Specifically methylates the cytosine at position 967 (m5C967) of 16S rRNA.</text>
</comment>
<evidence type="ECO:0000256" key="12">
    <source>
        <dbReference type="ARBA" id="ARBA00047283"/>
    </source>
</evidence>
<feature type="binding site" evidence="13">
    <location>
        <begin position="263"/>
        <end position="269"/>
    </location>
    <ligand>
        <name>S-adenosyl-L-methionine</name>
        <dbReference type="ChEBI" id="CHEBI:59789"/>
    </ligand>
</feature>
<dbReference type="InterPro" id="IPR035926">
    <property type="entry name" value="NusB-like_sf"/>
</dbReference>
<keyword evidence="16" id="KW-1185">Reference proteome</keyword>
<dbReference type="Pfam" id="PF22458">
    <property type="entry name" value="RsmF-B_ferredox"/>
    <property type="match status" value="1"/>
</dbReference>
<keyword evidence="8 13" id="KW-0949">S-adenosyl-L-methionine</keyword>
<dbReference type="Pfam" id="PF01189">
    <property type="entry name" value="Methyltr_RsmB-F"/>
    <property type="match status" value="1"/>
</dbReference>
<dbReference type="RefSeq" id="WP_012505312.1">
    <property type="nucleotide sequence ID" value="NC_011059.1"/>
</dbReference>
<evidence type="ECO:0000256" key="1">
    <source>
        <dbReference type="ARBA" id="ARBA00002724"/>
    </source>
</evidence>
<comment type="subcellular location">
    <subcellularLocation>
        <location evidence="2">Cytoplasm</location>
    </subcellularLocation>
</comment>
<dbReference type="GO" id="GO:0008649">
    <property type="term" value="F:rRNA methyltransferase activity"/>
    <property type="evidence" value="ECO:0007669"/>
    <property type="project" value="InterPro"/>
</dbReference>
<dbReference type="Gene3D" id="3.30.70.1170">
    <property type="entry name" value="Sun protein, domain 3"/>
    <property type="match status" value="1"/>
</dbReference>
<feature type="domain" description="SAM-dependent MTase RsmB/NOP-type" evidence="14">
    <location>
        <begin position="176"/>
        <end position="448"/>
    </location>
</feature>
<evidence type="ECO:0000256" key="6">
    <source>
        <dbReference type="ARBA" id="ARBA00022603"/>
    </source>
</evidence>
<dbReference type="Gene3D" id="1.10.940.10">
    <property type="entry name" value="NusB-like"/>
    <property type="match status" value="1"/>
</dbReference>
<evidence type="ECO:0000256" key="9">
    <source>
        <dbReference type="ARBA" id="ARBA00022884"/>
    </source>
</evidence>
<name>B4S6M0_PROA2</name>
<feature type="binding site" evidence="13">
    <location>
        <position position="287"/>
    </location>
    <ligand>
        <name>S-adenosyl-L-methionine</name>
        <dbReference type="ChEBI" id="CHEBI:59789"/>
    </ligand>
</feature>
<dbReference type="HOGENOM" id="CLU_005316_0_1_10"/>
<evidence type="ECO:0000256" key="8">
    <source>
        <dbReference type="ARBA" id="ARBA00022691"/>
    </source>
</evidence>
<sequence>MQKKTSINAREIALLTLVECEREEVKSEQALHRYLNKYKTARNDSALATELVNGILRFRQSIDSIITAFYHHKLKKASPFLVNILRIGVYQLRYLDRIPDWAAVSQCVDLARKYKGQHIARIVNGVLRSVAANPQKTVSSLEMQNPLQQLAAATSHPEWMLERWMARYGEDRTRRVTSYNNTPPLFGLRINTLKTNKEAMLKAFADASVEFIETGLPSFLLTKDFHRTEPFITLGLLTVQNPVQALPCLLLDPEEGETVLDMCAAPGGKSTFLAELMHNSGKVIAVDRYPNKCRTIRERASQMAISVITTIDSDARNVPAGISPAKILLDAPCSGTGVLARRPELRWKMNREKITQLVALQESLLNHAATLLPAGGVLVYSTCSIEEEENMLQIDRFLQKHPEFIAESHPRGLPGPCHELSGHPGAYLTLPGDHEGFDGGFAQRLRKQA</sequence>
<evidence type="ECO:0000256" key="3">
    <source>
        <dbReference type="ARBA" id="ARBA00012140"/>
    </source>
</evidence>
<dbReference type="GO" id="GO:0003723">
    <property type="term" value="F:RNA binding"/>
    <property type="evidence" value="ECO:0007669"/>
    <property type="project" value="UniProtKB-UniRule"/>
</dbReference>
<dbReference type="STRING" id="290512.Paes_0728"/>